<organism evidence="2 3">
    <name type="scientific">Mesomycoplasma neurolyticum</name>
    <dbReference type="NCBI Taxonomy" id="2120"/>
    <lineage>
        <taxon>Bacteria</taxon>
        <taxon>Bacillati</taxon>
        <taxon>Mycoplasmatota</taxon>
        <taxon>Mycoplasmoidales</taxon>
        <taxon>Metamycoplasmataceae</taxon>
        <taxon>Mesomycoplasma</taxon>
    </lineage>
</organism>
<gene>
    <name evidence="2" type="ORF">NCTC10166_00021</name>
</gene>
<evidence type="ECO:0000313" key="2">
    <source>
        <dbReference type="EMBL" id="VEU59070.1"/>
    </source>
</evidence>
<keyword evidence="1" id="KW-0812">Transmembrane</keyword>
<feature type="transmembrane region" description="Helical" evidence="1">
    <location>
        <begin position="176"/>
        <end position="196"/>
    </location>
</feature>
<dbReference type="AlphaFoldDB" id="A0A449A466"/>
<keyword evidence="1" id="KW-0472">Membrane</keyword>
<dbReference type="Proteomes" id="UP000289440">
    <property type="component" value="Chromosome"/>
</dbReference>
<reference evidence="2 3" key="1">
    <citation type="submission" date="2019-01" db="EMBL/GenBank/DDBJ databases">
        <authorList>
            <consortium name="Pathogen Informatics"/>
        </authorList>
    </citation>
    <scope>NUCLEOTIDE SEQUENCE [LARGE SCALE GENOMIC DNA]</scope>
    <source>
        <strain evidence="2 3">NCTC10166</strain>
    </source>
</reference>
<accession>A0A449A466</accession>
<feature type="transmembrane region" description="Helical" evidence="1">
    <location>
        <begin position="20"/>
        <end position="46"/>
    </location>
</feature>
<keyword evidence="1" id="KW-1133">Transmembrane helix</keyword>
<evidence type="ECO:0000256" key="1">
    <source>
        <dbReference type="SAM" id="Phobius"/>
    </source>
</evidence>
<keyword evidence="3" id="KW-1185">Reference proteome</keyword>
<protein>
    <submittedName>
        <fullName evidence="2">Uncharacterized protein</fullName>
    </submittedName>
</protein>
<dbReference type="KEGG" id="mnu:NCTC10166_00021"/>
<dbReference type="EMBL" id="LR214951">
    <property type="protein sequence ID" value="VEU59070.1"/>
    <property type="molecule type" value="Genomic_DNA"/>
</dbReference>
<feature type="transmembrane region" description="Helical" evidence="1">
    <location>
        <begin position="208"/>
        <end position="232"/>
    </location>
</feature>
<feature type="transmembrane region" description="Helical" evidence="1">
    <location>
        <begin position="58"/>
        <end position="86"/>
    </location>
</feature>
<evidence type="ECO:0000313" key="3">
    <source>
        <dbReference type="Proteomes" id="UP000289440"/>
    </source>
</evidence>
<sequence>MNNIDKNKKNYKLKLKLNIFLSNLFLFHIIASLILLPLIFEVFFFLNKSKEHTVNLILAVYVFLPISVILCLFFLIIIIIWFFIYVKLKKTIFHFIQTEQVNLNFLKFKKINTIWMNCLLNANIDVNFLKFTDLKLIYKKIYSINQEETLGEIEEKNLLKILNLKVELNKFSLKQLLYFIFSLFIFFFSISFFINYIEWSDFKKNGLILLFCWILAIAFGFIIFYLCIILSFRKKLNSYIKHLRTNEKITNNYIKIKSKKNILKDLLILWHFKYDILDDDVFHDVESK</sequence>
<proteinExistence type="predicted"/>
<name>A0A449A466_9BACT</name>